<reference evidence="9" key="2">
    <citation type="submission" date="2023-03" db="EMBL/GenBank/DDBJ databases">
        <authorList>
            <person name="Inwood S.N."/>
            <person name="Skelly J.G."/>
            <person name="Guhlin J."/>
            <person name="Harrop T.W.R."/>
            <person name="Goldson S.G."/>
            <person name="Dearden P.K."/>
        </authorList>
    </citation>
    <scope>NUCLEOTIDE SEQUENCE</scope>
    <source>
        <strain evidence="9">Irish</strain>
        <tissue evidence="9">Whole body</tissue>
    </source>
</reference>
<dbReference type="InterPro" id="IPR019395">
    <property type="entry name" value="Transmembrane_161A/B"/>
</dbReference>
<feature type="transmembrane region" description="Helical" evidence="7">
    <location>
        <begin position="315"/>
        <end position="335"/>
    </location>
</feature>
<evidence type="ECO:0000256" key="1">
    <source>
        <dbReference type="ARBA" id="ARBA00004141"/>
    </source>
</evidence>
<dbReference type="PANTHER" id="PTHR13624">
    <property type="entry name" value="RE42071P"/>
    <property type="match status" value="1"/>
</dbReference>
<evidence type="ECO:0000256" key="8">
    <source>
        <dbReference type="SAM" id="SignalP"/>
    </source>
</evidence>
<evidence type="ECO:0000256" key="7">
    <source>
        <dbReference type="SAM" id="Phobius"/>
    </source>
</evidence>
<sequence>MALLGAQLVITLVIVSFIQKFSPHFSFARWMLCSTGLSRYLYPTDQQLRTLAGITKEKSKKGKHTENGKISDTFHIPRSLDFTMETAKVSHLDVVHLKYYTEFQWLLDFSIYAAITYTLTEVYNYFYPIVDEINLSMVWCILVVGFAFKMLVTLWIQYFKGEESIGERSTCIVAGFAYLLLAMMILIVDEKTLEIGLDKAYVSFNESASKFLGEQGLSSTGPASQIVLKFFLALWCGWLGSLFTFPGLRMSKMHWDAMRYYNDRKLVKLLANISFVSPLFVVALWIKPISRDYFTVRVFSGMDNPLMTSSAFDSMRLVAVIVVVLLKLTLMPMYLQSYLNLAQQRIENQKKEAGRITNIELQKKIAAVFYYLCVVTLQFIAPLMICLFFSFMYKTLGGYTWNGFFVNVPPDECSIDEESSSILLSETLEISSEKTAAQSAEELHLALSSLKQIFTTDVFRGLFGLATWWSCFTLFATNALGMLYQSYFSNV</sequence>
<dbReference type="Proteomes" id="UP001168990">
    <property type="component" value="Unassembled WGS sequence"/>
</dbReference>
<dbReference type="AlphaFoldDB" id="A0AA39FR83"/>
<feature type="transmembrane region" description="Helical" evidence="7">
    <location>
        <begin position="266"/>
        <end position="286"/>
    </location>
</feature>
<keyword evidence="5 7" id="KW-0472">Membrane</keyword>
<reference evidence="9" key="1">
    <citation type="journal article" date="2023" name="bioRxiv">
        <title>Scaffold-level genome assemblies of two parasitoid biocontrol wasps reveal the parthenogenesis mechanism and an associated novel virus.</title>
        <authorList>
            <person name="Inwood S."/>
            <person name="Skelly J."/>
            <person name="Guhlin J."/>
            <person name="Harrop T."/>
            <person name="Goldson S."/>
            <person name="Dearden P."/>
        </authorList>
    </citation>
    <scope>NUCLEOTIDE SEQUENCE</scope>
    <source>
        <strain evidence="9">Irish</strain>
        <tissue evidence="9">Whole body</tissue>
    </source>
</reference>
<protein>
    <recommendedName>
        <fullName evidence="11">Transmembrane protein 161B</fullName>
    </recommendedName>
</protein>
<dbReference type="EMBL" id="JAQQBS010000002">
    <property type="protein sequence ID" value="KAK0174178.1"/>
    <property type="molecule type" value="Genomic_DNA"/>
</dbReference>
<comment type="subcellular location">
    <subcellularLocation>
        <location evidence="1">Membrane</location>
        <topology evidence="1">Multi-pass membrane protein</topology>
    </subcellularLocation>
</comment>
<keyword evidence="4 7" id="KW-1133">Transmembrane helix</keyword>
<proteinExistence type="inferred from homology"/>
<accession>A0AA39FR83</accession>
<evidence type="ECO:0000256" key="3">
    <source>
        <dbReference type="ARBA" id="ARBA00022692"/>
    </source>
</evidence>
<feature type="transmembrane region" description="Helical" evidence="7">
    <location>
        <begin position="136"/>
        <end position="158"/>
    </location>
</feature>
<evidence type="ECO:0000256" key="6">
    <source>
        <dbReference type="ARBA" id="ARBA00023180"/>
    </source>
</evidence>
<evidence type="ECO:0000313" key="9">
    <source>
        <dbReference type="EMBL" id="KAK0174178.1"/>
    </source>
</evidence>
<keyword evidence="8" id="KW-0732">Signal</keyword>
<keyword evidence="3 7" id="KW-0812">Transmembrane</keyword>
<feature type="transmembrane region" description="Helical" evidence="7">
    <location>
        <begin position="368"/>
        <end position="393"/>
    </location>
</feature>
<dbReference type="GO" id="GO:0016020">
    <property type="term" value="C:membrane"/>
    <property type="evidence" value="ECO:0007669"/>
    <property type="project" value="UniProtKB-SubCell"/>
</dbReference>
<feature type="transmembrane region" description="Helical" evidence="7">
    <location>
        <begin position="170"/>
        <end position="188"/>
    </location>
</feature>
<gene>
    <name evidence="9" type="ORF">PV328_007287</name>
</gene>
<feature type="transmembrane region" description="Helical" evidence="7">
    <location>
        <begin position="226"/>
        <end position="245"/>
    </location>
</feature>
<comment type="caution">
    <text evidence="9">The sequence shown here is derived from an EMBL/GenBank/DDBJ whole genome shotgun (WGS) entry which is preliminary data.</text>
</comment>
<evidence type="ECO:0000313" key="10">
    <source>
        <dbReference type="Proteomes" id="UP001168990"/>
    </source>
</evidence>
<feature type="signal peptide" evidence="8">
    <location>
        <begin position="1"/>
        <end position="20"/>
    </location>
</feature>
<evidence type="ECO:0008006" key="11">
    <source>
        <dbReference type="Google" id="ProtNLM"/>
    </source>
</evidence>
<name>A0AA39FR83_9HYME</name>
<feature type="chain" id="PRO_5041447583" description="Transmembrane protein 161B" evidence="8">
    <location>
        <begin position="21"/>
        <end position="491"/>
    </location>
</feature>
<feature type="transmembrane region" description="Helical" evidence="7">
    <location>
        <begin position="466"/>
        <end position="484"/>
    </location>
</feature>
<keyword evidence="6" id="KW-0325">Glycoprotein</keyword>
<dbReference type="PANTHER" id="PTHR13624:SF6">
    <property type="entry name" value="EMEI"/>
    <property type="match status" value="1"/>
</dbReference>
<evidence type="ECO:0000256" key="5">
    <source>
        <dbReference type="ARBA" id="ARBA00023136"/>
    </source>
</evidence>
<dbReference type="Pfam" id="PF10268">
    <property type="entry name" value="Tmemb_161AB"/>
    <property type="match status" value="1"/>
</dbReference>
<organism evidence="9 10">
    <name type="scientific">Microctonus aethiopoides</name>
    <dbReference type="NCBI Taxonomy" id="144406"/>
    <lineage>
        <taxon>Eukaryota</taxon>
        <taxon>Metazoa</taxon>
        <taxon>Ecdysozoa</taxon>
        <taxon>Arthropoda</taxon>
        <taxon>Hexapoda</taxon>
        <taxon>Insecta</taxon>
        <taxon>Pterygota</taxon>
        <taxon>Neoptera</taxon>
        <taxon>Endopterygota</taxon>
        <taxon>Hymenoptera</taxon>
        <taxon>Apocrita</taxon>
        <taxon>Ichneumonoidea</taxon>
        <taxon>Braconidae</taxon>
        <taxon>Euphorinae</taxon>
        <taxon>Microctonus</taxon>
    </lineage>
</organism>
<comment type="similarity">
    <text evidence="2">Belongs to the TMEM161 family.</text>
</comment>
<evidence type="ECO:0000256" key="2">
    <source>
        <dbReference type="ARBA" id="ARBA00009706"/>
    </source>
</evidence>
<evidence type="ECO:0000256" key="4">
    <source>
        <dbReference type="ARBA" id="ARBA00022989"/>
    </source>
</evidence>
<keyword evidence="10" id="KW-1185">Reference proteome</keyword>